<organism evidence="1 2">
    <name type="scientific">Chryseobacterium viscerum</name>
    <dbReference type="NCBI Taxonomy" id="1037377"/>
    <lineage>
        <taxon>Bacteria</taxon>
        <taxon>Pseudomonadati</taxon>
        <taxon>Bacteroidota</taxon>
        <taxon>Flavobacteriia</taxon>
        <taxon>Flavobacteriales</taxon>
        <taxon>Weeksellaceae</taxon>
        <taxon>Chryseobacterium group</taxon>
        <taxon>Chryseobacterium</taxon>
    </lineage>
</organism>
<dbReference type="Proteomes" id="UP000236413">
    <property type="component" value="Unassembled WGS sequence"/>
</dbReference>
<accession>A0A316WA11</accession>
<dbReference type="EMBL" id="PPEG02000014">
    <property type="protein sequence ID" value="PWN58057.1"/>
    <property type="molecule type" value="Genomic_DNA"/>
</dbReference>
<name>A0A316WA11_9FLAO</name>
<gene>
    <name evidence="1" type="ORF">C1634_024830</name>
</gene>
<dbReference type="AlphaFoldDB" id="A0A316WA11"/>
<reference evidence="1 2" key="1">
    <citation type="submission" date="2018-04" db="EMBL/GenBank/DDBJ databases">
        <title>Chryseobacterium oncorhynchi 701B-08T from rainbow trout, and Chryseobacterium viscerum 687B-08T from diseased fish.</title>
        <authorList>
            <person name="Jeong J.-J."/>
            <person name="Lee Y.J."/>
            <person name="Pathiraja D."/>
            <person name="Park B."/>
            <person name="Choi I.-G."/>
            <person name="Kim K.D."/>
        </authorList>
    </citation>
    <scope>NUCLEOTIDE SEQUENCE [LARGE SCALE GENOMIC DNA]</scope>
    <source>
        <strain evidence="1 2">687B-08</strain>
    </source>
</reference>
<proteinExistence type="predicted"/>
<comment type="caution">
    <text evidence="1">The sequence shown here is derived from an EMBL/GenBank/DDBJ whole genome shotgun (WGS) entry which is preliminary data.</text>
</comment>
<evidence type="ECO:0000313" key="2">
    <source>
        <dbReference type="Proteomes" id="UP000236413"/>
    </source>
</evidence>
<evidence type="ECO:0000313" key="1">
    <source>
        <dbReference type="EMBL" id="PWN58057.1"/>
    </source>
</evidence>
<protein>
    <submittedName>
        <fullName evidence="1">Uncharacterized protein</fullName>
    </submittedName>
</protein>
<sequence length="67" mass="7927">MAVNNHFSNIVLWCGKSSNFELVNKIICFKFASKLGGFGEHELNFIFINEKRREKYIYNHNRLFISV</sequence>